<reference evidence="2 3" key="1">
    <citation type="journal article" date="2024" name="G3 (Bethesda)">
        <title>Genome assembly of Hibiscus sabdariffa L. provides insights into metabolisms of medicinal natural products.</title>
        <authorList>
            <person name="Kim T."/>
        </authorList>
    </citation>
    <scope>NUCLEOTIDE SEQUENCE [LARGE SCALE GENOMIC DNA]</scope>
    <source>
        <strain evidence="2">TK-2024</strain>
        <tissue evidence="2">Old leaves</tissue>
    </source>
</reference>
<evidence type="ECO:0000313" key="2">
    <source>
        <dbReference type="EMBL" id="KAK8600781.1"/>
    </source>
</evidence>
<organism evidence="2 3">
    <name type="scientific">Hibiscus sabdariffa</name>
    <name type="common">roselle</name>
    <dbReference type="NCBI Taxonomy" id="183260"/>
    <lineage>
        <taxon>Eukaryota</taxon>
        <taxon>Viridiplantae</taxon>
        <taxon>Streptophyta</taxon>
        <taxon>Embryophyta</taxon>
        <taxon>Tracheophyta</taxon>
        <taxon>Spermatophyta</taxon>
        <taxon>Magnoliopsida</taxon>
        <taxon>eudicotyledons</taxon>
        <taxon>Gunneridae</taxon>
        <taxon>Pentapetalae</taxon>
        <taxon>rosids</taxon>
        <taxon>malvids</taxon>
        <taxon>Malvales</taxon>
        <taxon>Malvaceae</taxon>
        <taxon>Malvoideae</taxon>
        <taxon>Hibiscus</taxon>
    </lineage>
</organism>
<feature type="compositionally biased region" description="Polar residues" evidence="1">
    <location>
        <begin position="85"/>
        <end position="103"/>
    </location>
</feature>
<sequence>MGNGYQQQINHKGTFLPLLCSKPSIKDVVLPSASFSEDPLSPKISCTGQVKWNNNNNVGFPVSHTKNSCNNSAKYFRLKKLFSGKNQSGSPASATNSSATRPSCTRKPKSYDGKENLASINIETMDPPLPVIRKGPKQGDQRDGLWQRRSRGVALERLQLQQIQEPTTVRYPKEREREREIQCI</sequence>
<proteinExistence type="predicted"/>
<dbReference type="EMBL" id="JBBPBM010000001">
    <property type="protein sequence ID" value="KAK8600781.1"/>
    <property type="molecule type" value="Genomic_DNA"/>
</dbReference>
<name>A0ABR2GE55_9ROSI</name>
<protein>
    <submittedName>
        <fullName evidence="2">Uncharacterized protein</fullName>
    </submittedName>
</protein>
<evidence type="ECO:0000313" key="3">
    <source>
        <dbReference type="Proteomes" id="UP001472677"/>
    </source>
</evidence>
<gene>
    <name evidence="2" type="ORF">V6N12_050630</name>
</gene>
<dbReference type="PANTHER" id="PTHR36323:SF1">
    <property type="entry name" value="MYOTUBULARIN-LIKE PROTEIN"/>
    <property type="match status" value="1"/>
</dbReference>
<comment type="caution">
    <text evidence="2">The sequence shown here is derived from an EMBL/GenBank/DDBJ whole genome shotgun (WGS) entry which is preliminary data.</text>
</comment>
<dbReference type="Proteomes" id="UP001472677">
    <property type="component" value="Unassembled WGS sequence"/>
</dbReference>
<keyword evidence="3" id="KW-1185">Reference proteome</keyword>
<accession>A0ABR2GE55</accession>
<dbReference type="PANTHER" id="PTHR36323">
    <property type="entry name" value="MYOTUBULARIN-LIKE PROTEIN"/>
    <property type="match status" value="1"/>
</dbReference>
<evidence type="ECO:0000256" key="1">
    <source>
        <dbReference type="SAM" id="MobiDB-lite"/>
    </source>
</evidence>
<feature type="region of interest" description="Disordered" evidence="1">
    <location>
        <begin position="85"/>
        <end position="145"/>
    </location>
</feature>